<evidence type="ECO:0000313" key="2">
    <source>
        <dbReference type="Proteomes" id="UP000321907"/>
    </source>
</evidence>
<proteinExistence type="predicted"/>
<reference evidence="1 2" key="1">
    <citation type="submission" date="2019-08" db="EMBL/GenBank/DDBJ databases">
        <title>Lewinella sp. strain SSH13 Genome sequencing and assembly.</title>
        <authorList>
            <person name="Kim I."/>
        </authorList>
    </citation>
    <scope>NUCLEOTIDE SEQUENCE [LARGE SCALE GENOMIC DNA]</scope>
    <source>
        <strain evidence="1 2">SSH13</strain>
    </source>
</reference>
<keyword evidence="2" id="KW-1185">Reference proteome</keyword>
<accession>A0A5C7G087</accession>
<protein>
    <submittedName>
        <fullName evidence="1">DUF1905 domain-containing protein</fullName>
    </submittedName>
</protein>
<dbReference type="Gene3D" id="2.40.30.100">
    <property type="entry name" value="AF2212/PG0164-like"/>
    <property type="match status" value="1"/>
</dbReference>
<dbReference type="OrthoDB" id="959664at2"/>
<organism evidence="1 2">
    <name type="scientific">Neolewinella aurantiaca</name>
    <dbReference type="NCBI Taxonomy" id="2602767"/>
    <lineage>
        <taxon>Bacteria</taxon>
        <taxon>Pseudomonadati</taxon>
        <taxon>Bacteroidota</taxon>
        <taxon>Saprospiria</taxon>
        <taxon>Saprospirales</taxon>
        <taxon>Lewinellaceae</taxon>
        <taxon>Neolewinella</taxon>
    </lineage>
</organism>
<evidence type="ECO:0000313" key="1">
    <source>
        <dbReference type="EMBL" id="TXF91500.1"/>
    </source>
</evidence>
<dbReference type="AlphaFoldDB" id="A0A5C7G087"/>
<name>A0A5C7G087_9BACT</name>
<gene>
    <name evidence="1" type="ORF">FUA23_02045</name>
</gene>
<comment type="caution">
    <text evidence="1">The sequence shown here is derived from an EMBL/GenBank/DDBJ whole genome shotgun (WGS) entry which is preliminary data.</text>
</comment>
<dbReference type="EMBL" id="VOXD01000002">
    <property type="protein sequence ID" value="TXF91500.1"/>
    <property type="molecule type" value="Genomic_DNA"/>
</dbReference>
<dbReference type="Pfam" id="PF13376">
    <property type="entry name" value="OmdA"/>
    <property type="match status" value="1"/>
</dbReference>
<dbReference type="Proteomes" id="UP000321907">
    <property type="component" value="Unassembled WGS sequence"/>
</dbReference>
<dbReference type="InterPro" id="IPR037079">
    <property type="entry name" value="AF2212/PG0164-like_sf"/>
</dbReference>
<sequence>MPESVFALKQPAMIEIKTALSSVREDLEVYAGVYHNVFLVKKSAVGELLKREKNATRIIFSINGKGRIHRALSPSGDGEYFILINQDIVKQYQLEPGEEVSLQILPDDSEYGMPLPEELAELWSVDEAAYTVFHKLTPGKQRGLIYQVSKPKGAATRIKKAVQICEYLKSVNGKLDQKELNAYMKADNENW</sequence>